<dbReference type="InterPro" id="IPR034457">
    <property type="entry name" value="Organic_radical-activating"/>
</dbReference>
<keyword evidence="4" id="KW-0479">Metal-binding</keyword>
<evidence type="ECO:0000256" key="2">
    <source>
        <dbReference type="ARBA" id="ARBA00022485"/>
    </source>
</evidence>
<evidence type="ECO:0000259" key="7">
    <source>
        <dbReference type="PROSITE" id="PS51918"/>
    </source>
</evidence>
<evidence type="ECO:0000256" key="4">
    <source>
        <dbReference type="ARBA" id="ARBA00022723"/>
    </source>
</evidence>
<evidence type="ECO:0000256" key="1">
    <source>
        <dbReference type="ARBA" id="ARBA00001966"/>
    </source>
</evidence>
<dbReference type="GO" id="GO:0003824">
    <property type="term" value="F:catalytic activity"/>
    <property type="evidence" value="ECO:0007669"/>
    <property type="project" value="InterPro"/>
</dbReference>
<accession>A0A1F5EB03</accession>
<dbReference type="EMBL" id="MEZY01000019">
    <property type="protein sequence ID" value="OGD64414.1"/>
    <property type="molecule type" value="Genomic_DNA"/>
</dbReference>
<dbReference type="NCBIfam" id="TIGR02495">
    <property type="entry name" value="NrdG2"/>
    <property type="match status" value="1"/>
</dbReference>
<dbReference type="InterPro" id="IPR013785">
    <property type="entry name" value="Aldolase_TIM"/>
</dbReference>
<reference evidence="8 9" key="1">
    <citation type="journal article" date="2016" name="Nat. Commun.">
        <title>Thousands of microbial genomes shed light on interconnected biogeochemical processes in an aquifer system.</title>
        <authorList>
            <person name="Anantharaman K."/>
            <person name="Brown C.T."/>
            <person name="Hug L.A."/>
            <person name="Sharon I."/>
            <person name="Castelle C.J."/>
            <person name="Probst A.J."/>
            <person name="Thomas B.C."/>
            <person name="Singh A."/>
            <person name="Wilkins M.J."/>
            <person name="Karaoz U."/>
            <person name="Brodie E.L."/>
            <person name="Williams K.H."/>
            <person name="Hubbard S.S."/>
            <person name="Banfield J.F."/>
        </authorList>
    </citation>
    <scope>NUCLEOTIDE SEQUENCE [LARGE SCALE GENOMIC DNA]</scope>
</reference>
<evidence type="ECO:0000256" key="6">
    <source>
        <dbReference type="ARBA" id="ARBA00023014"/>
    </source>
</evidence>
<evidence type="ECO:0000256" key="3">
    <source>
        <dbReference type="ARBA" id="ARBA00022691"/>
    </source>
</evidence>
<dbReference type="InterPro" id="IPR058240">
    <property type="entry name" value="rSAM_sf"/>
</dbReference>
<gene>
    <name evidence="8" type="ORF">A2215_04370</name>
</gene>
<dbReference type="CDD" id="cd01335">
    <property type="entry name" value="Radical_SAM"/>
    <property type="match status" value="1"/>
</dbReference>
<evidence type="ECO:0000256" key="5">
    <source>
        <dbReference type="ARBA" id="ARBA00023004"/>
    </source>
</evidence>
<dbReference type="PROSITE" id="PS51918">
    <property type="entry name" value="RADICAL_SAM"/>
    <property type="match status" value="1"/>
</dbReference>
<comment type="cofactor">
    <cofactor evidence="1">
        <name>[4Fe-4S] cluster</name>
        <dbReference type="ChEBI" id="CHEBI:49883"/>
    </cofactor>
</comment>
<dbReference type="Proteomes" id="UP000178583">
    <property type="component" value="Unassembled WGS sequence"/>
</dbReference>
<proteinExistence type="predicted"/>
<name>A0A1F5EB03_9BACT</name>
<dbReference type="AlphaFoldDB" id="A0A1F5EB03"/>
<dbReference type="PANTHER" id="PTHR30352">
    <property type="entry name" value="PYRUVATE FORMATE-LYASE-ACTIVATING ENZYME"/>
    <property type="match status" value="1"/>
</dbReference>
<keyword evidence="6" id="KW-0411">Iron-sulfur</keyword>
<sequence>MKLAGLQKTTLVDFPGTVACTVFTQGCSFRCHFCHNPELVLPDQFGPLISNEEFIDFLMSRLGKLEGVCITGGEPLLNPDIEQFISHIKALGFKVKLDTNGFYPERLASIIESGDIDYIAMDIKAPLDKYPMVTNIETRNTKHEINPKKLKSYNLQPIKRSIDLIMQSEVDYEFRTTIAKPLLDVNDIEKIAKMIKGAKRYVLQNYQKTKQINESMKLKPFSEKELITLVQKLKEDIEAVLVR</sequence>
<dbReference type="Pfam" id="PF04055">
    <property type="entry name" value="Radical_SAM"/>
    <property type="match status" value="1"/>
</dbReference>
<dbReference type="InterPro" id="IPR007197">
    <property type="entry name" value="rSAM"/>
</dbReference>
<evidence type="ECO:0000313" key="8">
    <source>
        <dbReference type="EMBL" id="OGD64414.1"/>
    </source>
</evidence>
<dbReference type="Gene3D" id="3.20.20.70">
    <property type="entry name" value="Aldolase class I"/>
    <property type="match status" value="1"/>
</dbReference>
<dbReference type="SFLD" id="SFLDG01094">
    <property type="entry name" value="Uncharacterised_Radical_SAM_Su"/>
    <property type="match status" value="1"/>
</dbReference>
<dbReference type="STRING" id="1797472.A2215_04370"/>
<dbReference type="PROSITE" id="PS51257">
    <property type="entry name" value="PROKAR_LIPOPROTEIN"/>
    <property type="match status" value="1"/>
</dbReference>
<feature type="domain" description="Radical SAM core" evidence="7">
    <location>
        <begin position="13"/>
        <end position="238"/>
    </location>
</feature>
<dbReference type="SFLD" id="SFLDS00029">
    <property type="entry name" value="Radical_SAM"/>
    <property type="match status" value="1"/>
</dbReference>
<keyword evidence="3" id="KW-0949">S-adenosyl-L-methionine</keyword>
<evidence type="ECO:0000313" key="9">
    <source>
        <dbReference type="Proteomes" id="UP000178583"/>
    </source>
</evidence>
<dbReference type="GO" id="GO:0051539">
    <property type="term" value="F:4 iron, 4 sulfur cluster binding"/>
    <property type="evidence" value="ECO:0007669"/>
    <property type="project" value="UniProtKB-KW"/>
</dbReference>
<dbReference type="InterPro" id="IPR012840">
    <property type="entry name" value="NrdG2"/>
</dbReference>
<organism evidence="8 9">
    <name type="scientific">Candidatus Berkelbacteria bacterium RIFOXYA2_FULL_43_10</name>
    <dbReference type="NCBI Taxonomy" id="1797472"/>
    <lineage>
        <taxon>Bacteria</taxon>
        <taxon>Candidatus Berkelbacteria</taxon>
    </lineage>
</organism>
<comment type="caution">
    <text evidence="8">The sequence shown here is derived from an EMBL/GenBank/DDBJ whole genome shotgun (WGS) entry which is preliminary data.</text>
</comment>
<dbReference type="SUPFAM" id="SSF102114">
    <property type="entry name" value="Radical SAM enzymes"/>
    <property type="match status" value="1"/>
</dbReference>
<dbReference type="GO" id="GO:0046872">
    <property type="term" value="F:metal ion binding"/>
    <property type="evidence" value="ECO:0007669"/>
    <property type="project" value="UniProtKB-KW"/>
</dbReference>
<protein>
    <submittedName>
        <fullName evidence="8">Anaerobic ribonucleoside-triphosphate reductase activating protein</fullName>
    </submittedName>
</protein>
<dbReference type="PANTHER" id="PTHR30352:SF13">
    <property type="entry name" value="GLYCYL-RADICAL ENZYME ACTIVATING ENZYME YJJW-RELATED"/>
    <property type="match status" value="1"/>
</dbReference>
<keyword evidence="2" id="KW-0004">4Fe-4S</keyword>
<keyword evidence="5" id="KW-0408">Iron</keyword>